<dbReference type="SUPFAM" id="SSF51735">
    <property type="entry name" value="NAD(P)-binding Rossmann-fold domains"/>
    <property type="match status" value="1"/>
</dbReference>
<dbReference type="Gene3D" id="3.40.50.720">
    <property type="entry name" value="NAD(P)-binding Rossmann-like Domain"/>
    <property type="match status" value="1"/>
</dbReference>
<name>A0A6A6W9V3_9PEZI</name>
<evidence type="ECO:0000256" key="2">
    <source>
        <dbReference type="ARBA" id="ARBA00023445"/>
    </source>
</evidence>
<proteinExistence type="inferred from homology"/>
<accession>A0A6A6W9V3</accession>
<dbReference type="InterPro" id="IPR050425">
    <property type="entry name" value="NAD(P)_dehydrat-like"/>
</dbReference>
<dbReference type="EMBL" id="ML996570">
    <property type="protein sequence ID" value="KAF2759345.1"/>
    <property type="molecule type" value="Genomic_DNA"/>
</dbReference>
<keyword evidence="5" id="KW-1185">Reference proteome</keyword>
<comment type="similarity">
    <text evidence="2">Belongs to the NAD(P)-dependent epimerase/dehydratase family. Dihydroflavonol-4-reductase subfamily.</text>
</comment>
<protein>
    <submittedName>
        <fullName evidence="4">NAD(P)-binding protein</fullName>
    </submittedName>
</protein>
<evidence type="ECO:0000313" key="4">
    <source>
        <dbReference type="EMBL" id="KAF2759345.1"/>
    </source>
</evidence>
<dbReference type="InterPro" id="IPR036291">
    <property type="entry name" value="NAD(P)-bd_dom_sf"/>
</dbReference>
<evidence type="ECO:0000313" key="5">
    <source>
        <dbReference type="Proteomes" id="UP000799437"/>
    </source>
</evidence>
<dbReference type="RefSeq" id="XP_033601796.1">
    <property type="nucleotide sequence ID" value="XM_033743829.1"/>
</dbReference>
<dbReference type="PANTHER" id="PTHR10366:SF562">
    <property type="entry name" value="ALDEHYDE REDUCTASE II (AFU_ORTHOLOGUE AFUA_1G11360)"/>
    <property type="match status" value="1"/>
</dbReference>
<keyword evidence="1" id="KW-0560">Oxidoreductase</keyword>
<evidence type="ECO:0000259" key="3">
    <source>
        <dbReference type="Pfam" id="PF01370"/>
    </source>
</evidence>
<dbReference type="AlphaFoldDB" id="A0A6A6W9V3"/>
<dbReference type="GO" id="GO:0016616">
    <property type="term" value="F:oxidoreductase activity, acting on the CH-OH group of donors, NAD or NADP as acceptor"/>
    <property type="evidence" value="ECO:0007669"/>
    <property type="project" value="TreeGrafter"/>
</dbReference>
<dbReference type="GeneID" id="54484883"/>
<feature type="domain" description="NAD-dependent epimerase/dehydratase" evidence="3">
    <location>
        <begin position="13"/>
        <end position="258"/>
    </location>
</feature>
<gene>
    <name evidence="4" type="ORF">EJ05DRAFT_475567</name>
</gene>
<dbReference type="PANTHER" id="PTHR10366">
    <property type="entry name" value="NAD DEPENDENT EPIMERASE/DEHYDRATASE"/>
    <property type="match status" value="1"/>
</dbReference>
<dbReference type="Proteomes" id="UP000799437">
    <property type="component" value="Unassembled WGS sequence"/>
</dbReference>
<dbReference type="Pfam" id="PF01370">
    <property type="entry name" value="Epimerase"/>
    <property type="match status" value="1"/>
</dbReference>
<reference evidence="4" key="1">
    <citation type="journal article" date="2020" name="Stud. Mycol.">
        <title>101 Dothideomycetes genomes: a test case for predicting lifestyles and emergence of pathogens.</title>
        <authorList>
            <person name="Haridas S."/>
            <person name="Albert R."/>
            <person name="Binder M."/>
            <person name="Bloem J."/>
            <person name="Labutti K."/>
            <person name="Salamov A."/>
            <person name="Andreopoulos B."/>
            <person name="Baker S."/>
            <person name="Barry K."/>
            <person name="Bills G."/>
            <person name="Bluhm B."/>
            <person name="Cannon C."/>
            <person name="Castanera R."/>
            <person name="Culley D."/>
            <person name="Daum C."/>
            <person name="Ezra D."/>
            <person name="Gonzalez J."/>
            <person name="Henrissat B."/>
            <person name="Kuo A."/>
            <person name="Liang C."/>
            <person name="Lipzen A."/>
            <person name="Lutzoni F."/>
            <person name="Magnuson J."/>
            <person name="Mondo S."/>
            <person name="Nolan M."/>
            <person name="Ohm R."/>
            <person name="Pangilinan J."/>
            <person name="Park H.-J."/>
            <person name="Ramirez L."/>
            <person name="Alfaro M."/>
            <person name="Sun H."/>
            <person name="Tritt A."/>
            <person name="Yoshinaga Y."/>
            <person name="Zwiers L.-H."/>
            <person name="Turgeon B."/>
            <person name="Goodwin S."/>
            <person name="Spatafora J."/>
            <person name="Crous P."/>
            <person name="Grigoriev I."/>
        </authorList>
    </citation>
    <scope>NUCLEOTIDE SEQUENCE</scope>
    <source>
        <strain evidence="4">CBS 121739</strain>
    </source>
</reference>
<sequence>MITNPTIPTDSLVLVTAVNGFIGAHIASQFLTHGYRVRGTVRSLSRCKWMLSHFTALHGANRFSLVEVTDVLVPGAWDTAVQGCAGFVHAAASVDMAIPDAHAHIAEAEKGAIEALEAARRAGVRAFTFLSSSWTLYTPPFRTVGPLTEDMWNEEAVALACSGKSDEEKGMAPFMAGKVRAEQACWAWVSANQPGFTFNTIPVSTTFGPLVSARDQAYGTTAGFLKNAFDGENTDFLNSFPPQFFVDVRDVGRLHVAGIIDPSADGKRILAFARDFNWDDVLKTFKEKAPGKEFGIQGSERDLAQVENKRGEGLLQALGRPGWVPLEESLSDCVDGYREGTE</sequence>
<dbReference type="OrthoDB" id="2735536at2759"/>
<evidence type="ECO:0000256" key="1">
    <source>
        <dbReference type="ARBA" id="ARBA00023002"/>
    </source>
</evidence>
<dbReference type="InterPro" id="IPR001509">
    <property type="entry name" value="Epimerase_deHydtase"/>
</dbReference>
<organism evidence="4 5">
    <name type="scientific">Pseudovirgaria hyperparasitica</name>
    <dbReference type="NCBI Taxonomy" id="470096"/>
    <lineage>
        <taxon>Eukaryota</taxon>
        <taxon>Fungi</taxon>
        <taxon>Dikarya</taxon>
        <taxon>Ascomycota</taxon>
        <taxon>Pezizomycotina</taxon>
        <taxon>Dothideomycetes</taxon>
        <taxon>Dothideomycetes incertae sedis</taxon>
        <taxon>Acrospermales</taxon>
        <taxon>Acrospermaceae</taxon>
        <taxon>Pseudovirgaria</taxon>
    </lineage>
</organism>